<keyword evidence="2" id="KW-1185">Reference proteome</keyword>
<protein>
    <submittedName>
        <fullName evidence="1">Uncharacterized protein</fullName>
    </submittedName>
</protein>
<dbReference type="HOGENOM" id="CLU_3128961_0_0_10"/>
<name>E6K9Y8_9BACT</name>
<dbReference type="EMBL" id="AEPD01000043">
    <property type="protein sequence ID" value="EFU29556.1"/>
    <property type="molecule type" value="Genomic_DNA"/>
</dbReference>
<evidence type="ECO:0000313" key="2">
    <source>
        <dbReference type="Proteomes" id="UP000003112"/>
    </source>
</evidence>
<evidence type="ECO:0000313" key="1">
    <source>
        <dbReference type="EMBL" id="EFU29556.1"/>
    </source>
</evidence>
<dbReference type="Proteomes" id="UP000003112">
    <property type="component" value="Unassembled WGS sequence"/>
</dbReference>
<gene>
    <name evidence="1" type="ORF">HMPREF6485_2424</name>
</gene>
<organism evidence="1 2">
    <name type="scientific">Segatella buccae ATCC 33574</name>
    <dbReference type="NCBI Taxonomy" id="873513"/>
    <lineage>
        <taxon>Bacteria</taxon>
        <taxon>Pseudomonadati</taxon>
        <taxon>Bacteroidota</taxon>
        <taxon>Bacteroidia</taxon>
        <taxon>Bacteroidales</taxon>
        <taxon>Prevotellaceae</taxon>
        <taxon>Segatella</taxon>
    </lineage>
</organism>
<reference evidence="1 2" key="1">
    <citation type="submission" date="2010-10" db="EMBL/GenBank/DDBJ databases">
        <authorList>
            <person name="Muzny D."/>
            <person name="Qin X."/>
            <person name="Deng J."/>
            <person name="Jiang H."/>
            <person name="Liu Y."/>
            <person name="Qu J."/>
            <person name="Song X.-Z."/>
            <person name="Zhang L."/>
            <person name="Thornton R."/>
            <person name="Coyle M."/>
            <person name="Francisco L."/>
            <person name="Jackson L."/>
            <person name="Javaid M."/>
            <person name="Korchina V."/>
            <person name="Kovar C."/>
            <person name="Mata R."/>
            <person name="Mathew T."/>
            <person name="Ngo R."/>
            <person name="Nguyen L."/>
            <person name="Nguyen N."/>
            <person name="Okwuonu G."/>
            <person name="Ongeri F."/>
            <person name="Pham C."/>
            <person name="Simmons D."/>
            <person name="Wilczek-Boney K."/>
            <person name="Hale W."/>
            <person name="Jakkamsetti A."/>
            <person name="Pham P."/>
            <person name="Ruth R."/>
            <person name="San Lucas F."/>
            <person name="Warren J."/>
            <person name="Zhang J."/>
            <person name="Zhao Z."/>
            <person name="Zhou C."/>
            <person name="Zhu D."/>
            <person name="Lee S."/>
            <person name="Bess C."/>
            <person name="Blankenburg K."/>
            <person name="Forbes L."/>
            <person name="Fu Q."/>
            <person name="Gubbala S."/>
            <person name="Hirani K."/>
            <person name="Jayaseelan J.C."/>
            <person name="Lara F."/>
            <person name="Munidasa M."/>
            <person name="Palculict T."/>
            <person name="Patil S."/>
            <person name="Pu L.-L."/>
            <person name="Saada N."/>
            <person name="Tang L."/>
            <person name="Weissenberger G."/>
            <person name="Zhu Y."/>
            <person name="Hemphill L."/>
            <person name="Shang Y."/>
            <person name="Youmans B."/>
            <person name="Ayvaz T."/>
            <person name="Ross M."/>
            <person name="Santibanez J."/>
            <person name="Aqrawi P."/>
            <person name="Gross S."/>
            <person name="Joshi V."/>
            <person name="Fowler G."/>
            <person name="Nazareth L."/>
            <person name="Reid J."/>
            <person name="Worley K."/>
            <person name="Petrosino J."/>
            <person name="Highlander S."/>
            <person name="Gibbs R."/>
        </authorList>
    </citation>
    <scope>NUCLEOTIDE SEQUENCE [LARGE SCALE GENOMIC DNA]</scope>
    <source>
        <strain evidence="1 2">ATCC 33574</strain>
    </source>
</reference>
<accession>E6K9Y8</accession>
<dbReference type="AlphaFoldDB" id="E6K9Y8"/>
<sequence>MGPFQSRFRAQICVNKIQATDCQRLGDVAKIADLQPGVPSAANIASREAENGQIV</sequence>
<comment type="caution">
    <text evidence="1">The sequence shown here is derived from an EMBL/GenBank/DDBJ whole genome shotgun (WGS) entry which is preliminary data.</text>
</comment>
<proteinExistence type="predicted"/>